<dbReference type="InterPro" id="IPR018247">
    <property type="entry name" value="EF_Hand_1_Ca_BS"/>
</dbReference>
<feature type="domain" description="EF-hand" evidence="2">
    <location>
        <begin position="4"/>
        <end position="39"/>
    </location>
</feature>
<keyword evidence="1" id="KW-0106">Calcium</keyword>
<sequence length="140" mass="15548">MQQSEDQVINQVVSGMDEDADGVISRKEVLVFFADLLGIQLGGLVDLVADLTNEQLLMAAAGLSIHKDTFVKAWHRRFHDNLDFVGATFDRFDINGDGLMNALEIEGIVNNALNHGDRNQDGQLEKDELALFLEVIYKVC</sequence>
<dbReference type="PROSITE" id="PS50222">
    <property type="entry name" value="EF_HAND_2"/>
    <property type="match status" value="2"/>
</dbReference>
<evidence type="ECO:0000313" key="4">
    <source>
        <dbReference type="Proteomes" id="UP001374579"/>
    </source>
</evidence>
<dbReference type="SMART" id="SM00054">
    <property type="entry name" value="EFh"/>
    <property type="match status" value="2"/>
</dbReference>
<evidence type="ECO:0000313" key="3">
    <source>
        <dbReference type="EMBL" id="KAK7089214.1"/>
    </source>
</evidence>
<dbReference type="InterPro" id="IPR011992">
    <property type="entry name" value="EF-hand-dom_pair"/>
</dbReference>
<accession>A0AAN9AM36</accession>
<dbReference type="EMBL" id="JBAMIC010002531">
    <property type="protein sequence ID" value="KAK7089214.1"/>
    <property type="molecule type" value="Genomic_DNA"/>
</dbReference>
<dbReference type="PROSITE" id="PS00018">
    <property type="entry name" value="EF_HAND_1"/>
    <property type="match status" value="3"/>
</dbReference>
<dbReference type="Gene3D" id="1.10.238.10">
    <property type="entry name" value="EF-hand"/>
    <property type="match status" value="1"/>
</dbReference>
<dbReference type="GO" id="GO:0005509">
    <property type="term" value="F:calcium ion binding"/>
    <property type="evidence" value="ECO:0007669"/>
    <property type="project" value="InterPro"/>
</dbReference>
<gene>
    <name evidence="3" type="ORF">V1264_024536</name>
</gene>
<feature type="domain" description="EF-hand" evidence="2">
    <location>
        <begin position="80"/>
        <end position="115"/>
    </location>
</feature>
<protein>
    <recommendedName>
        <fullName evidence="2">EF-hand domain-containing protein</fullName>
    </recommendedName>
</protein>
<keyword evidence="4" id="KW-1185">Reference proteome</keyword>
<dbReference type="AlphaFoldDB" id="A0AAN9AM36"/>
<dbReference type="InterPro" id="IPR002048">
    <property type="entry name" value="EF_hand_dom"/>
</dbReference>
<proteinExistence type="predicted"/>
<dbReference type="SUPFAM" id="SSF47473">
    <property type="entry name" value="EF-hand"/>
    <property type="match status" value="1"/>
</dbReference>
<dbReference type="Proteomes" id="UP001374579">
    <property type="component" value="Unassembled WGS sequence"/>
</dbReference>
<comment type="caution">
    <text evidence="3">The sequence shown here is derived from an EMBL/GenBank/DDBJ whole genome shotgun (WGS) entry which is preliminary data.</text>
</comment>
<evidence type="ECO:0000259" key="2">
    <source>
        <dbReference type="PROSITE" id="PS50222"/>
    </source>
</evidence>
<dbReference type="Pfam" id="PF13202">
    <property type="entry name" value="EF-hand_5"/>
    <property type="match status" value="2"/>
</dbReference>
<name>A0AAN9AM36_9CAEN</name>
<reference evidence="3 4" key="1">
    <citation type="submission" date="2024-02" db="EMBL/GenBank/DDBJ databases">
        <title>Chromosome-scale genome assembly of the rough periwinkle Littorina saxatilis.</title>
        <authorList>
            <person name="De Jode A."/>
            <person name="Faria R."/>
            <person name="Formenti G."/>
            <person name="Sims Y."/>
            <person name="Smith T.P."/>
            <person name="Tracey A."/>
            <person name="Wood J.M.D."/>
            <person name="Zagrodzka Z.B."/>
            <person name="Johannesson K."/>
            <person name="Butlin R.K."/>
            <person name="Leder E.H."/>
        </authorList>
    </citation>
    <scope>NUCLEOTIDE SEQUENCE [LARGE SCALE GENOMIC DNA]</scope>
    <source>
        <strain evidence="3">Snail1</strain>
        <tissue evidence="3">Muscle</tissue>
    </source>
</reference>
<evidence type="ECO:0000256" key="1">
    <source>
        <dbReference type="ARBA" id="ARBA00022837"/>
    </source>
</evidence>
<organism evidence="3 4">
    <name type="scientific">Littorina saxatilis</name>
    <dbReference type="NCBI Taxonomy" id="31220"/>
    <lineage>
        <taxon>Eukaryota</taxon>
        <taxon>Metazoa</taxon>
        <taxon>Spiralia</taxon>
        <taxon>Lophotrochozoa</taxon>
        <taxon>Mollusca</taxon>
        <taxon>Gastropoda</taxon>
        <taxon>Caenogastropoda</taxon>
        <taxon>Littorinimorpha</taxon>
        <taxon>Littorinoidea</taxon>
        <taxon>Littorinidae</taxon>
        <taxon>Littorina</taxon>
    </lineage>
</organism>